<dbReference type="Proteomes" id="UP000182624">
    <property type="component" value="Unassembled WGS sequence"/>
</dbReference>
<feature type="region of interest" description="Disordered" evidence="2">
    <location>
        <begin position="1"/>
        <end position="48"/>
    </location>
</feature>
<dbReference type="EMBL" id="FOXO01000002">
    <property type="protein sequence ID" value="SFP45901.1"/>
    <property type="molecule type" value="Genomic_DNA"/>
</dbReference>
<keyword evidence="3" id="KW-1133">Transmembrane helix</keyword>
<keyword evidence="3" id="KW-0812">Transmembrane</keyword>
<proteinExistence type="predicted"/>
<accession>A0A1I5QIK4</accession>
<evidence type="ECO:0000313" key="4">
    <source>
        <dbReference type="EMBL" id="SFP45901.1"/>
    </source>
</evidence>
<evidence type="ECO:0008006" key="6">
    <source>
        <dbReference type="Google" id="ProtNLM"/>
    </source>
</evidence>
<evidence type="ECO:0000313" key="5">
    <source>
        <dbReference type="Proteomes" id="UP000182624"/>
    </source>
</evidence>
<feature type="transmembrane region" description="Helical" evidence="3">
    <location>
        <begin position="60"/>
        <end position="81"/>
    </location>
</feature>
<dbReference type="RefSeq" id="WP_074883539.1">
    <property type="nucleotide sequence ID" value="NZ_FOXO01000002.1"/>
</dbReference>
<feature type="coiled-coil region" evidence="1">
    <location>
        <begin position="136"/>
        <end position="170"/>
    </location>
</feature>
<protein>
    <recommendedName>
        <fullName evidence="6">MgtE intracellular N domain-containing protein</fullName>
    </recommendedName>
</protein>
<keyword evidence="5" id="KW-1185">Reference proteome</keyword>
<evidence type="ECO:0000256" key="1">
    <source>
        <dbReference type="SAM" id="Coils"/>
    </source>
</evidence>
<sequence>MADNNLTMSPQDPKAAKKKLAADKKEYKKRLKEQRKEQKEKEQEFAERSAEINGDNAGGLATLVISFLIILIWLAIMALLIKLDVGHFGSEILAPLLKDIPYVNLILPEGSVQTASPEAVVDYSNAGSSAAGVENIDEAMAYIKRLEQALQSEMEQNSSYASSIEKLQAEVTRLEPFEQQQKKFYEERASFYESVVYGDYAPDASAYASYYAMIDPDTAAQIYEKVIKGEVDDAAIKAFATTYSGMKPKQAGAIFDEMVAENQIELVAKILAQMSVENRGDILAVMKEENAAKLTQLLEPNALEQKSTKVTG</sequence>
<dbReference type="OrthoDB" id="1766808at2"/>
<gene>
    <name evidence="4" type="ORF">SAMN04487928_102139</name>
</gene>
<name>A0A1I5QIK4_9FIRM</name>
<organism evidence="4 5">
    <name type="scientific">Butyrivibrio proteoclasticus</name>
    <dbReference type="NCBI Taxonomy" id="43305"/>
    <lineage>
        <taxon>Bacteria</taxon>
        <taxon>Bacillati</taxon>
        <taxon>Bacillota</taxon>
        <taxon>Clostridia</taxon>
        <taxon>Lachnospirales</taxon>
        <taxon>Lachnospiraceae</taxon>
        <taxon>Butyrivibrio</taxon>
    </lineage>
</organism>
<keyword evidence="3" id="KW-0472">Membrane</keyword>
<dbReference type="AlphaFoldDB" id="A0A1I5QIK4"/>
<dbReference type="SUPFAM" id="SSF158791">
    <property type="entry name" value="MgtE N-terminal domain-like"/>
    <property type="match status" value="1"/>
</dbReference>
<feature type="compositionally biased region" description="Polar residues" evidence="2">
    <location>
        <begin position="1"/>
        <end position="10"/>
    </location>
</feature>
<keyword evidence="1" id="KW-0175">Coiled coil</keyword>
<reference evidence="5" key="1">
    <citation type="submission" date="2016-10" db="EMBL/GenBank/DDBJ databases">
        <authorList>
            <person name="Varghese N."/>
            <person name="Submissions S."/>
        </authorList>
    </citation>
    <scope>NUCLEOTIDE SEQUENCE [LARGE SCALE GENOMIC DNA]</scope>
    <source>
        <strain evidence="5">P18</strain>
    </source>
</reference>
<evidence type="ECO:0000256" key="2">
    <source>
        <dbReference type="SAM" id="MobiDB-lite"/>
    </source>
</evidence>
<evidence type="ECO:0000256" key="3">
    <source>
        <dbReference type="SAM" id="Phobius"/>
    </source>
</evidence>
<feature type="compositionally biased region" description="Basic and acidic residues" evidence="2">
    <location>
        <begin position="34"/>
        <end position="48"/>
    </location>
</feature>